<sequence>MQKDSMNRNENKLKQWFNRTFKLNVKPINKLPTPSFTLPRSVKEVETNCYLNQQALTLKGLTFHQKHSGPNEAPKFIGLLQSEYHIHPVKNDDNASISDQQDMLIIFEPILLYCYVQSTAQDVVFIWQKDSVEIHPSDRIDILCQDTATQLRISCPNISDDGNYDCIAVNPEGKCSTHTRIFIEVPKEPKISVKSMPEGIQLNDTGISQSKDSVIPVEKPRKLHSIVTHHGPLERLSLRRTVCYSKSFINTKRNDMIFKCNNFPSKFNSFSACENILLSNEKHIGSRRYLEEDTRGWKYNSFRYLRSYDLNQTHELIQAFENTKQFSDITNNGLSAQKLMSIKNYINSRHPYPIRSINNSNPKVNHNNLPNRDESLSSRKELKELNTCKRRHQSSILLPILHTDLSQHQYFYYHEQQDENSVNHKKCNVRKRRSYETDSFCSTKSGNPWKLLPKTNSSSQPRKQGPNQIQRTDSIAMSKSSTTSNVKSLNDIIFSSNLINIGHRSGTGSTISDINQYSGYQSSQRSWSDIDLNPFSHTKLIEVRYLNEPNKENQKDSISSVVQEIVMQYVEASKGLQASVFENEEYDYRFPDKEVIKTSEQSKITDSRAELSNEERENCEQKEDYSLDNKREVVSIPPLSSTLNGDGKSNESINHVSKSLNLSDCDESENQRVLDCSKINPCALTTNEKPVDTSSPPTYQSSSLDKKICVKQNNSLDNDNNNNNEYSCGKGYYNSLENFRKLQRYKNNITSASLSNIKSGSPTEPVNKAFVYDAAELVSKTVESTTCHQKEHGKERLKRSGAIRKNSREQRKFTDRENNTLQTIGKNDKICKSGSITSLNSTASAIDTTVSPKISSDIPHHKNHELDKAVIHPDIHELHHSHQSKIRELIQKFQTPSRTTCISPSKQVINRIPRFKKQLEDMKNDNNNLTKTNEPVDSMFYSTIGVGNIITKDILNNSRNTSVRSKTSSSSSSSPPPLQCLMPAIKTTPADRDSSGLPTTNNMQRDNQHEHCQIHSVTKTDCLSFTSKDQKIGRQNGQIKRSCESVCQNTSSKSNINNIDDSNSFIPSVRKYSAYSHEEVKQSQCKIVKKEAYKNQRESTPESNDAKMITLVTKHSSSRQSLVSQNVSLPNATSNQMHSKLCTDAKAVVKSDICSSIEASNKHYVKCVSEEVTFTCKEDETERIEYPLKISTIKNINPVIIMKKLECLVMVHMDT</sequence>
<dbReference type="AlphaFoldDB" id="A0AA85K282"/>
<dbReference type="PROSITE" id="PS50835">
    <property type="entry name" value="IG_LIKE"/>
    <property type="match status" value="1"/>
</dbReference>
<accession>A0AA85K282</accession>
<dbReference type="Gene3D" id="2.60.40.10">
    <property type="entry name" value="Immunoglobulins"/>
    <property type="match status" value="1"/>
</dbReference>
<dbReference type="WBParaSite" id="TREG1_56410.1">
    <property type="protein sequence ID" value="TREG1_56410.1"/>
    <property type="gene ID" value="TREG1_56410"/>
</dbReference>
<feature type="compositionally biased region" description="Polar residues" evidence="1">
    <location>
        <begin position="437"/>
        <end position="446"/>
    </location>
</feature>
<feature type="compositionally biased region" description="Polar residues" evidence="1">
    <location>
        <begin position="357"/>
        <end position="370"/>
    </location>
</feature>
<reference evidence="4" key="2">
    <citation type="submission" date="2023-11" db="UniProtKB">
        <authorList>
            <consortium name="WormBaseParasite"/>
        </authorList>
    </citation>
    <scope>IDENTIFICATION</scope>
</reference>
<evidence type="ECO:0000259" key="2">
    <source>
        <dbReference type="PROSITE" id="PS50835"/>
    </source>
</evidence>
<dbReference type="Pfam" id="PF07679">
    <property type="entry name" value="I-set"/>
    <property type="match status" value="1"/>
</dbReference>
<dbReference type="InterPro" id="IPR036179">
    <property type="entry name" value="Ig-like_dom_sf"/>
</dbReference>
<evidence type="ECO:0000313" key="4">
    <source>
        <dbReference type="WBParaSite" id="TREG1_56410.1"/>
    </source>
</evidence>
<feature type="region of interest" description="Disordered" evidence="1">
    <location>
        <begin position="357"/>
        <end position="378"/>
    </location>
</feature>
<proteinExistence type="predicted"/>
<feature type="compositionally biased region" description="Polar residues" evidence="1">
    <location>
        <begin position="454"/>
        <end position="481"/>
    </location>
</feature>
<dbReference type="InterPro" id="IPR007110">
    <property type="entry name" value="Ig-like_dom"/>
</dbReference>
<dbReference type="SUPFAM" id="SSF48726">
    <property type="entry name" value="Immunoglobulin"/>
    <property type="match status" value="1"/>
</dbReference>
<feature type="compositionally biased region" description="Basic and acidic residues" evidence="1">
    <location>
        <begin position="603"/>
        <end position="625"/>
    </location>
</feature>
<dbReference type="InterPro" id="IPR013098">
    <property type="entry name" value="Ig_I-set"/>
</dbReference>
<protein>
    <recommendedName>
        <fullName evidence="2">Ig-like domain-containing protein</fullName>
    </recommendedName>
</protein>
<feature type="region of interest" description="Disordered" evidence="1">
    <location>
        <begin position="599"/>
        <end position="625"/>
    </location>
</feature>
<evidence type="ECO:0000313" key="3">
    <source>
        <dbReference type="Proteomes" id="UP000050795"/>
    </source>
</evidence>
<reference evidence="3" key="1">
    <citation type="submission" date="2022-06" db="EMBL/GenBank/DDBJ databases">
        <authorList>
            <person name="Berger JAMES D."/>
            <person name="Berger JAMES D."/>
        </authorList>
    </citation>
    <scope>NUCLEOTIDE SEQUENCE [LARGE SCALE GENOMIC DNA]</scope>
</reference>
<feature type="region of interest" description="Disordered" evidence="1">
    <location>
        <begin position="960"/>
        <end position="983"/>
    </location>
</feature>
<feature type="domain" description="Ig-like" evidence="2">
    <location>
        <begin position="74"/>
        <end position="182"/>
    </location>
</feature>
<evidence type="ECO:0000256" key="1">
    <source>
        <dbReference type="SAM" id="MobiDB-lite"/>
    </source>
</evidence>
<feature type="region of interest" description="Disordered" evidence="1">
    <location>
        <begin position="437"/>
        <end position="481"/>
    </location>
</feature>
<name>A0AA85K282_TRIRE</name>
<feature type="compositionally biased region" description="Low complexity" evidence="1">
    <location>
        <begin position="960"/>
        <end position="973"/>
    </location>
</feature>
<dbReference type="Proteomes" id="UP000050795">
    <property type="component" value="Unassembled WGS sequence"/>
</dbReference>
<dbReference type="InterPro" id="IPR013783">
    <property type="entry name" value="Ig-like_fold"/>
</dbReference>
<organism evidence="3 4">
    <name type="scientific">Trichobilharzia regenti</name>
    <name type="common">Nasal bird schistosome</name>
    <dbReference type="NCBI Taxonomy" id="157069"/>
    <lineage>
        <taxon>Eukaryota</taxon>
        <taxon>Metazoa</taxon>
        <taxon>Spiralia</taxon>
        <taxon>Lophotrochozoa</taxon>
        <taxon>Platyhelminthes</taxon>
        <taxon>Trematoda</taxon>
        <taxon>Digenea</taxon>
        <taxon>Strigeidida</taxon>
        <taxon>Schistosomatoidea</taxon>
        <taxon>Schistosomatidae</taxon>
        <taxon>Trichobilharzia</taxon>
    </lineage>
</organism>
<keyword evidence="3" id="KW-1185">Reference proteome</keyword>